<dbReference type="InterPro" id="IPR036397">
    <property type="entry name" value="RNaseH_sf"/>
</dbReference>
<dbReference type="Gene3D" id="3.30.420.10">
    <property type="entry name" value="Ribonuclease H-like superfamily/Ribonuclease H"/>
    <property type="match status" value="1"/>
</dbReference>
<evidence type="ECO:0000256" key="9">
    <source>
        <dbReference type="ARBA" id="ARBA00023125"/>
    </source>
</evidence>
<dbReference type="CDD" id="cd09898">
    <property type="entry name" value="H3TH_53EXO"/>
    <property type="match status" value="1"/>
</dbReference>
<dbReference type="Gene3D" id="3.30.70.370">
    <property type="match status" value="1"/>
</dbReference>
<dbReference type="Pfam" id="PF02739">
    <property type="entry name" value="5_3_exonuc_N"/>
    <property type="match status" value="1"/>
</dbReference>
<dbReference type="InterPro" id="IPR043502">
    <property type="entry name" value="DNA/RNA_pol_sf"/>
</dbReference>
<keyword evidence="2" id="KW-0548">Nucleotidyltransferase</keyword>
<keyword evidence="10" id="KW-0234">DNA repair</keyword>
<evidence type="ECO:0000256" key="6">
    <source>
        <dbReference type="ARBA" id="ARBA00022801"/>
    </source>
</evidence>
<sequence length="879" mass="97090">MMSAMATLGDVKKKRLLLIDGHSMAYRAFFALPAENFTTAQGQHTNAIYGFATMLISLLKDEKPTHVAVAFDVSRKTFRTEIFPEYKANRAKTPDEFRSQMSYLHELVQGFGINQFEIEGYEADDIIATITKRAEKEGAEVLICTGDRDSFQLVTPQTTVLYPKRGVSEMARMTPEAVQEKYGMSPEQYPDFAALRGDPSDNLPSIPGVGEKTAAKWVVEYGSLTELLAQAEKVGGKVGESLRANIDNVKRNRELTQLIHDAPIEFTIDALSWSGVTESDLTALFEQLEFRTLKDRLKVISSGGDTAPAKKTSQISEPEFSLFGSDIDSAVITADEVDKKISAHTGPISIAYELIDDRLHRYAVALDKATAFLVHSSEMGEWANNSAVEKIAHDAKAVARENGLTGVIFDTSLAAYLVNPGVRSQEVKDLLERWGDGSQIDESSPEQVLLTTACALFGLRDSLTKELSDRGLAKLYQELELPIADLLALMENRGIAVDKKGLETLAAFFDGEVARETKIAHDAAGHEFNVASPKQLQVVLFDELGLPKTKKIKTGFTTDADALTWLFEKTSHPLLAALLRIRETKKLATTIEGLLVEIQKDKRIHTHFAQTVAATGRLSSVGPNLQNIPVRTEEGRKIRECFISGTGFDALLTADYSQIEMRIMAHLSNDEHLLKAFESGEDLHATVAAEVFGVKASDVDPEMRRQIKAMSYGLAYGLSSYGLAAQLDLTPPAAQDLMDRYFERFGGIRDYLKTVVEDARKVGYTETVMGRRRYLPDLLHDNRQRREVAERMALNAPIQGSAADIIKQAMLNVQGALVDGKYTSRLLLQVHDELILEVVSKEIDEVSELVRVQMGKAYPLRAPLDVSVGIGKSWNEAAH</sequence>
<reference evidence="13" key="1">
    <citation type="submission" date="2020-05" db="EMBL/GenBank/DDBJ databases">
        <authorList>
            <person name="Chiriac C."/>
            <person name="Salcher M."/>
            <person name="Ghai R."/>
            <person name="Kavagutti S V."/>
        </authorList>
    </citation>
    <scope>NUCLEOTIDE SEQUENCE</scope>
</reference>
<dbReference type="Pfam" id="PF00476">
    <property type="entry name" value="DNA_pol_A"/>
    <property type="match status" value="1"/>
</dbReference>
<dbReference type="EMBL" id="CAESPC010000111">
    <property type="protein sequence ID" value="CAB4367112.1"/>
    <property type="molecule type" value="Genomic_DNA"/>
</dbReference>
<dbReference type="InterPro" id="IPR029060">
    <property type="entry name" value="PIN-like_dom_sf"/>
</dbReference>
<dbReference type="InterPro" id="IPR002298">
    <property type="entry name" value="DNA_polymerase_A"/>
</dbReference>
<dbReference type="FunFam" id="1.10.150.20:FF:000003">
    <property type="entry name" value="DNA polymerase I"/>
    <property type="match status" value="1"/>
</dbReference>
<name>A0A6J6AED1_9ZZZZ</name>
<dbReference type="AlphaFoldDB" id="A0A6J6AED1"/>
<dbReference type="CDD" id="cd08637">
    <property type="entry name" value="DNA_pol_A_pol_I_C"/>
    <property type="match status" value="1"/>
</dbReference>
<evidence type="ECO:0000256" key="3">
    <source>
        <dbReference type="ARBA" id="ARBA00022705"/>
    </source>
</evidence>
<accession>A0A6J6AED1</accession>
<dbReference type="SUPFAM" id="SSF53098">
    <property type="entry name" value="Ribonuclease H-like"/>
    <property type="match status" value="1"/>
</dbReference>
<dbReference type="Gene3D" id="1.20.1060.10">
    <property type="entry name" value="Taq DNA Polymerase, Chain T, domain 4"/>
    <property type="match status" value="1"/>
</dbReference>
<evidence type="ECO:0000256" key="8">
    <source>
        <dbReference type="ARBA" id="ARBA00022932"/>
    </source>
</evidence>
<evidence type="ECO:0000259" key="11">
    <source>
        <dbReference type="SMART" id="SM00475"/>
    </source>
</evidence>
<protein>
    <submittedName>
        <fullName evidence="13">Unannotated protein</fullName>
    </submittedName>
</protein>
<dbReference type="InterPro" id="IPR036279">
    <property type="entry name" value="5-3_exonuclease_C_sf"/>
</dbReference>
<feature type="domain" description="DNA-directed DNA polymerase family A palm" evidence="12">
    <location>
        <begin position="635"/>
        <end position="842"/>
    </location>
</feature>
<dbReference type="GO" id="GO:0006261">
    <property type="term" value="P:DNA-templated DNA replication"/>
    <property type="evidence" value="ECO:0007669"/>
    <property type="project" value="InterPro"/>
</dbReference>
<gene>
    <name evidence="13" type="ORF">UFOPK4180_00711</name>
</gene>
<dbReference type="Gene3D" id="3.40.50.1010">
    <property type="entry name" value="5'-nuclease"/>
    <property type="match status" value="1"/>
</dbReference>
<keyword evidence="8" id="KW-0239">DNA-directed DNA polymerase</keyword>
<dbReference type="GO" id="GO:0008409">
    <property type="term" value="F:5'-3' exonuclease activity"/>
    <property type="evidence" value="ECO:0007669"/>
    <property type="project" value="InterPro"/>
</dbReference>
<keyword evidence="9" id="KW-0238">DNA-binding</keyword>
<dbReference type="PANTHER" id="PTHR10133">
    <property type="entry name" value="DNA POLYMERASE I"/>
    <property type="match status" value="1"/>
</dbReference>
<dbReference type="PANTHER" id="PTHR10133:SF27">
    <property type="entry name" value="DNA POLYMERASE NU"/>
    <property type="match status" value="1"/>
</dbReference>
<evidence type="ECO:0000259" key="12">
    <source>
        <dbReference type="SMART" id="SM00482"/>
    </source>
</evidence>
<keyword evidence="5" id="KW-0227">DNA damage</keyword>
<evidence type="ECO:0000313" key="13">
    <source>
        <dbReference type="EMBL" id="CAB4367112.1"/>
    </source>
</evidence>
<dbReference type="Pfam" id="PF01367">
    <property type="entry name" value="5_3_exonuc"/>
    <property type="match status" value="1"/>
</dbReference>
<dbReference type="SMART" id="SM00279">
    <property type="entry name" value="HhH2"/>
    <property type="match status" value="1"/>
</dbReference>
<dbReference type="Gene3D" id="1.10.150.20">
    <property type="entry name" value="5' to 3' exonuclease, C-terminal subdomain"/>
    <property type="match status" value="2"/>
</dbReference>
<dbReference type="FunFam" id="1.10.150.20:FF:000002">
    <property type="entry name" value="DNA polymerase I"/>
    <property type="match status" value="1"/>
</dbReference>
<dbReference type="NCBIfam" id="TIGR00593">
    <property type="entry name" value="pola"/>
    <property type="match status" value="1"/>
</dbReference>
<dbReference type="CDD" id="cd09859">
    <property type="entry name" value="PIN_53EXO"/>
    <property type="match status" value="1"/>
</dbReference>
<dbReference type="SUPFAM" id="SSF56672">
    <property type="entry name" value="DNA/RNA polymerases"/>
    <property type="match status" value="1"/>
</dbReference>
<dbReference type="FunFam" id="3.40.50.1010:FF:000001">
    <property type="entry name" value="DNA polymerase I"/>
    <property type="match status" value="1"/>
</dbReference>
<dbReference type="InterPro" id="IPR020046">
    <property type="entry name" value="5-3_exonucl_a-hlix_arch_N"/>
</dbReference>
<dbReference type="InterPro" id="IPR008918">
    <property type="entry name" value="HhH2"/>
</dbReference>
<evidence type="ECO:0000256" key="5">
    <source>
        <dbReference type="ARBA" id="ARBA00022763"/>
    </source>
</evidence>
<dbReference type="GO" id="GO:0003677">
    <property type="term" value="F:DNA binding"/>
    <property type="evidence" value="ECO:0007669"/>
    <property type="project" value="UniProtKB-KW"/>
</dbReference>
<dbReference type="InterPro" id="IPR002421">
    <property type="entry name" value="5-3_exonuclease"/>
</dbReference>
<proteinExistence type="predicted"/>
<organism evidence="13">
    <name type="scientific">freshwater metagenome</name>
    <dbReference type="NCBI Taxonomy" id="449393"/>
    <lineage>
        <taxon>unclassified sequences</taxon>
        <taxon>metagenomes</taxon>
        <taxon>ecological metagenomes</taxon>
    </lineage>
</organism>
<evidence type="ECO:0000256" key="1">
    <source>
        <dbReference type="ARBA" id="ARBA00022679"/>
    </source>
</evidence>
<dbReference type="SMART" id="SM00475">
    <property type="entry name" value="53EXOc"/>
    <property type="match status" value="1"/>
</dbReference>
<keyword evidence="4" id="KW-0540">Nuclease</keyword>
<dbReference type="InterPro" id="IPR012337">
    <property type="entry name" value="RNaseH-like_sf"/>
</dbReference>
<evidence type="ECO:0000256" key="7">
    <source>
        <dbReference type="ARBA" id="ARBA00022839"/>
    </source>
</evidence>
<dbReference type="NCBIfam" id="NF004397">
    <property type="entry name" value="PRK05755.1"/>
    <property type="match status" value="1"/>
</dbReference>
<dbReference type="PRINTS" id="PR00868">
    <property type="entry name" value="DNAPOLI"/>
</dbReference>
<keyword evidence="1" id="KW-0808">Transferase</keyword>
<dbReference type="InterPro" id="IPR001098">
    <property type="entry name" value="DNA-dir_DNA_pol_A_palm_dom"/>
</dbReference>
<dbReference type="SMART" id="SM00482">
    <property type="entry name" value="POLAc"/>
    <property type="match status" value="1"/>
</dbReference>
<keyword evidence="7" id="KW-0269">Exonuclease</keyword>
<dbReference type="CDD" id="cd06140">
    <property type="entry name" value="DNA_polA_I_Bacillus_like_exo"/>
    <property type="match status" value="1"/>
</dbReference>
<dbReference type="InterPro" id="IPR020045">
    <property type="entry name" value="DNA_polI_H3TH"/>
</dbReference>
<dbReference type="SUPFAM" id="SSF88723">
    <property type="entry name" value="PIN domain-like"/>
    <property type="match status" value="1"/>
</dbReference>
<feature type="domain" description="5'-3' exonuclease" evidence="11">
    <location>
        <begin position="14"/>
        <end position="274"/>
    </location>
</feature>
<dbReference type="InterPro" id="IPR018320">
    <property type="entry name" value="DNA_polymerase_1"/>
</dbReference>
<dbReference type="SUPFAM" id="SSF47807">
    <property type="entry name" value="5' to 3' exonuclease, C-terminal subdomain"/>
    <property type="match status" value="1"/>
</dbReference>
<evidence type="ECO:0000256" key="2">
    <source>
        <dbReference type="ARBA" id="ARBA00022695"/>
    </source>
</evidence>
<dbReference type="GO" id="GO:0003887">
    <property type="term" value="F:DNA-directed DNA polymerase activity"/>
    <property type="evidence" value="ECO:0007669"/>
    <property type="project" value="UniProtKB-KW"/>
</dbReference>
<dbReference type="GO" id="GO:0006302">
    <property type="term" value="P:double-strand break repair"/>
    <property type="evidence" value="ECO:0007669"/>
    <property type="project" value="TreeGrafter"/>
</dbReference>
<evidence type="ECO:0000256" key="10">
    <source>
        <dbReference type="ARBA" id="ARBA00023204"/>
    </source>
</evidence>
<keyword evidence="6" id="KW-0378">Hydrolase</keyword>
<evidence type="ECO:0000256" key="4">
    <source>
        <dbReference type="ARBA" id="ARBA00022722"/>
    </source>
</evidence>
<keyword evidence="3" id="KW-0235">DNA replication</keyword>